<organism evidence="3">
    <name type="scientific">Melanopsichium pennsylvanicum 4</name>
    <dbReference type="NCBI Taxonomy" id="1398559"/>
    <lineage>
        <taxon>Eukaryota</taxon>
        <taxon>Fungi</taxon>
        <taxon>Dikarya</taxon>
        <taxon>Basidiomycota</taxon>
        <taxon>Ustilaginomycotina</taxon>
        <taxon>Ustilaginomycetes</taxon>
        <taxon>Ustilaginales</taxon>
        <taxon>Ustilaginaceae</taxon>
        <taxon>Melanopsichium</taxon>
    </lineage>
</organism>
<dbReference type="EMBL" id="HG529573">
    <property type="protein sequence ID" value="CDI53275.1"/>
    <property type="molecule type" value="Genomic_DNA"/>
</dbReference>
<evidence type="ECO:0000256" key="1">
    <source>
        <dbReference type="SAM" id="MobiDB-lite"/>
    </source>
</evidence>
<sequence length="686" mass="77657">MLGLIRWASCRPMLVLALVCLLECAAISAANDQARNPYAQTQLHLGDRKLFDTQTSKPKSVRLASANHANAVTVARGMADVFHERGYASFDHAAVHAARQKDMDGAKNLLERGMPFVGSSSDPKQGRKKHSLNGGRGMRIPPYVQETRGEEAGREQTALRERTKHEALKNVGSLDIMERGNNYFLETTLNNRGPAGIRPYTDLHLLLPRGLRKRMDQPTDTIDYYRHHFTLDWRTQPTPEHMRADTWRDVIHFDGKPVFYAKERPVEKAHQAVKDYGSFYIIGERSAGRRAPVPVYLRDAYAAEEAHDSEALLLQMRNAKKLAERQGELAMKLAYGPHFADRATYFAHYWEPSFRDVSHRATTISASTDIGEARRLLNSENMLKLENQEKNPTIGFLLRQDGKVDFEEYPRAAPRTGKRTGSLRMPEYGSSSRQSSSAEAQPAGERHQRTSSDILEDLLQQTGPNWRPSQMEFYGSGMFSDNPSLSPKEGDERGRYYANVPYHKGLPIFFPADDTSTLEKANQAARDYGAFWLIGPTSSQPPETISYLYNKGGKIDPGSNEVFQHVLDMRQAEIVHGPVTKALMFGPDFDRRQPRHGRILGSLRKSPWKTPRWDEVARDAERIQIDAFDHNTPIDHNMLVDHYKQQLPEIWSKLNQKGMLVVVEGSRETGYALKASGKLLYKVLKT</sequence>
<protein>
    <submittedName>
        <fullName evidence="3">Uncharacterized protein</fullName>
    </submittedName>
</protein>
<evidence type="ECO:0000313" key="3">
    <source>
        <dbReference type="EMBL" id="CDI53275.1"/>
    </source>
</evidence>
<reference evidence="3" key="1">
    <citation type="journal article" date="2014" name="Genome Biol. Evol.">
        <title>Gene Loss Rather Than Gene Gain Is Associated with a Host Jump from Monocots to Dicots in the Smut Fungus Melanopsichium pennsylvanicum.</title>
        <authorList>
            <person name="Sharma R."/>
            <person name="Mishra B."/>
            <person name="Runge F."/>
            <person name="Thines M."/>
        </authorList>
    </citation>
    <scope>NUCLEOTIDE SEQUENCE</scope>
    <source>
        <strain evidence="3">4</strain>
    </source>
</reference>
<feature type="chain" id="PRO_5001723068" evidence="2">
    <location>
        <begin position="30"/>
        <end position="686"/>
    </location>
</feature>
<proteinExistence type="predicted"/>
<keyword evidence="2" id="KW-0732">Signal</keyword>
<dbReference type="AlphaFoldDB" id="A0A077QTQ8"/>
<name>A0A077QTQ8_9BASI</name>
<feature type="signal peptide" evidence="2">
    <location>
        <begin position="1"/>
        <end position="29"/>
    </location>
</feature>
<feature type="region of interest" description="Disordered" evidence="1">
    <location>
        <begin position="408"/>
        <end position="450"/>
    </location>
</feature>
<accession>A0A077QTQ8</accession>
<feature type="region of interest" description="Disordered" evidence="1">
    <location>
        <begin position="115"/>
        <end position="141"/>
    </location>
</feature>
<evidence type="ECO:0000256" key="2">
    <source>
        <dbReference type="SAM" id="SignalP"/>
    </source>
</evidence>